<dbReference type="Proteomes" id="UP000622860">
    <property type="component" value="Unassembled WGS sequence"/>
</dbReference>
<evidence type="ECO:0000313" key="14">
    <source>
        <dbReference type="Proteomes" id="UP000622860"/>
    </source>
</evidence>
<dbReference type="GO" id="GO:0008108">
    <property type="term" value="F:UDP-glucose:hexose-1-phosphate uridylyltransferase activity"/>
    <property type="evidence" value="ECO:0007669"/>
    <property type="project" value="UniProtKB-UniRule"/>
</dbReference>
<evidence type="ECO:0000256" key="1">
    <source>
        <dbReference type="ARBA" id="ARBA00001107"/>
    </source>
</evidence>
<evidence type="ECO:0000256" key="2">
    <source>
        <dbReference type="ARBA" id="ARBA00004496"/>
    </source>
</evidence>
<evidence type="ECO:0000256" key="4">
    <source>
        <dbReference type="ARBA" id="ARBA00008706"/>
    </source>
</evidence>
<feature type="domain" description="Galactose-1-phosphate uridyl transferase C-terminal" evidence="12">
    <location>
        <begin position="247"/>
        <end position="440"/>
    </location>
</feature>
<keyword evidence="8 10" id="KW-0299">Galactose metabolism</keyword>
<keyword evidence="14" id="KW-1185">Reference proteome</keyword>
<sequence length="502" mass="57779">MQIYQHIAILIKQAVDVELIEPGDQIYVRNQILHLLQLESFPESAIEAEDNSIPNSLEKVIGFAVEQGVIDDVFDDKEILAAKIMNCFVARPSEVNRIFNEKYAQSPEDATDYFYKLSKNSNYIQMNRIKKNIHYKADTEYGAMEITINLSKPEKDPEQIKRERTMKKDVHYPKCVLCIENEGYAGRTGYPARSNHRVIRVPLLGEYWYLQYSPYVYYNEHSILLAEEHRDMKIDKEAFGRLLAFVEKFPHYFIGSNADLPIVGGSILSHDHYQAGRYEFAMTNTKDSFTFALNGFGDVFAAVLKWPLSVIRLKSAHKDQLLDAASHVLNTWKNYSDEEVDIKAFSNETPHNTITPIARIRDGVYELDLVLRNNRTTDEHPLGIFHPHADVHHIKKENIGLIEVMGLAVLPARLKDELEEIKRFLLGKLANVNSYHQEWANHIKNTYGQQSDTTEADLIVQKELGAKFSRVLEDAGVFKQNKTGKEAFKRFIDTINHHHNRS</sequence>
<dbReference type="NCBIfam" id="NF003629">
    <property type="entry name" value="PRK05270.1-2"/>
    <property type="match status" value="1"/>
</dbReference>
<dbReference type="InterPro" id="IPR005850">
    <property type="entry name" value="GalP_Utransf_C"/>
</dbReference>
<comment type="catalytic activity">
    <reaction evidence="1 10">
        <text>alpha-D-galactose 1-phosphate + UDP-alpha-D-glucose = alpha-D-glucose 1-phosphate + UDP-alpha-D-galactose</text>
        <dbReference type="Rhea" id="RHEA:13989"/>
        <dbReference type="ChEBI" id="CHEBI:58336"/>
        <dbReference type="ChEBI" id="CHEBI:58601"/>
        <dbReference type="ChEBI" id="CHEBI:58885"/>
        <dbReference type="ChEBI" id="CHEBI:66914"/>
        <dbReference type="EC" id="2.7.7.12"/>
    </reaction>
</comment>
<comment type="pathway">
    <text evidence="3 10">Carbohydrate metabolism; galactose metabolism.</text>
</comment>
<comment type="similarity">
    <text evidence="4 10">Belongs to the galactose-1-phosphate uridylyltransferase type 2 family.</text>
</comment>
<dbReference type="HAMAP" id="MF_00571">
    <property type="entry name" value="GalP_UDP_trans"/>
    <property type="match status" value="1"/>
</dbReference>
<comment type="subcellular location">
    <subcellularLocation>
        <location evidence="2 10">Cytoplasm</location>
    </subcellularLocation>
</comment>
<proteinExistence type="inferred from homology"/>
<dbReference type="InterPro" id="IPR000766">
    <property type="entry name" value="GalP_uridyl_Trfase_II"/>
</dbReference>
<evidence type="ECO:0000259" key="12">
    <source>
        <dbReference type="Pfam" id="PF02744"/>
    </source>
</evidence>
<dbReference type="PIRSF" id="PIRSF006005">
    <property type="entry name" value="GalT_BS"/>
    <property type="match status" value="1"/>
</dbReference>
<evidence type="ECO:0000256" key="7">
    <source>
        <dbReference type="ARBA" id="ARBA00022695"/>
    </source>
</evidence>
<reference evidence="13" key="1">
    <citation type="journal article" date="2014" name="Int. J. Syst. Evol. Microbiol.">
        <title>Complete genome sequence of Corynebacterium casei LMG S-19264T (=DSM 44701T), isolated from a smear-ripened cheese.</title>
        <authorList>
            <consortium name="US DOE Joint Genome Institute (JGI-PGF)"/>
            <person name="Walter F."/>
            <person name="Albersmeier A."/>
            <person name="Kalinowski J."/>
            <person name="Ruckert C."/>
        </authorList>
    </citation>
    <scope>NUCLEOTIDE SEQUENCE</scope>
    <source>
        <strain evidence="13">CGMCC 1.12754</strain>
    </source>
</reference>
<name>A0A917HAD1_9BACI</name>
<dbReference type="PANTHER" id="PTHR39191">
    <property type="entry name" value="GALACTOSE-1-PHOSPHATE URIDYLYLTRANSFERASE"/>
    <property type="match status" value="1"/>
</dbReference>
<keyword evidence="9 10" id="KW-0119">Carbohydrate metabolism</keyword>
<evidence type="ECO:0000256" key="8">
    <source>
        <dbReference type="ARBA" id="ARBA00023144"/>
    </source>
</evidence>
<dbReference type="AlphaFoldDB" id="A0A917HAD1"/>
<dbReference type="EC" id="2.7.7.12" evidence="10"/>
<evidence type="ECO:0000256" key="5">
    <source>
        <dbReference type="ARBA" id="ARBA00022490"/>
    </source>
</evidence>
<dbReference type="RefSeq" id="WP_188454897.1">
    <property type="nucleotide sequence ID" value="NZ_BMFR01000005.1"/>
</dbReference>
<dbReference type="PANTHER" id="PTHR39191:SF1">
    <property type="entry name" value="DUF4922 DOMAIN-CONTAINING PROTEIN"/>
    <property type="match status" value="1"/>
</dbReference>
<comment type="caution">
    <text evidence="13">The sequence shown here is derived from an EMBL/GenBank/DDBJ whole genome shotgun (WGS) entry which is preliminary data.</text>
</comment>
<dbReference type="PROSITE" id="PS01163">
    <property type="entry name" value="GAL_P_UDP_TRANSF_II"/>
    <property type="match status" value="1"/>
</dbReference>
<dbReference type="Pfam" id="PF01087">
    <property type="entry name" value="GalP_UDP_transf"/>
    <property type="match status" value="1"/>
</dbReference>
<dbReference type="InterPro" id="IPR023425">
    <property type="entry name" value="GalP_uridyl_Trfase_II_CS"/>
</dbReference>
<feature type="domain" description="Galactose-1-phosphate uridyl transferase N-terminal" evidence="11">
    <location>
        <begin position="20"/>
        <end position="230"/>
    </location>
</feature>
<dbReference type="GO" id="GO:0005737">
    <property type="term" value="C:cytoplasm"/>
    <property type="evidence" value="ECO:0007669"/>
    <property type="project" value="UniProtKB-SubCell"/>
</dbReference>
<dbReference type="InterPro" id="IPR005849">
    <property type="entry name" value="GalP_Utransf_N"/>
</dbReference>
<accession>A0A917HAD1</accession>
<keyword evidence="5 10" id="KW-0963">Cytoplasm</keyword>
<evidence type="ECO:0000256" key="6">
    <source>
        <dbReference type="ARBA" id="ARBA00022679"/>
    </source>
</evidence>
<dbReference type="NCBIfam" id="TIGR01239">
    <property type="entry name" value="galT_2"/>
    <property type="match status" value="1"/>
</dbReference>
<evidence type="ECO:0000256" key="3">
    <source>
        <dbReference type="ARBA" id="ARBA00004947"/>
    </source>
</evidence>
<gene>
    <name evidence="10 13" type="primary">galT</name>
    <name evidence="13" type="ORF">GCM10011398_16310</name>
</gene>
<evidence type="ECO:0000256" key="10">
    <source>
        <dbReference type="HAMAP-Rule" id="MF_00571"/>
    </source>
</evidence>
<dbReference type="Pfam" id="PF02744">
    <property type="entry name" value="GalP_UDP_tr_C"/>
    <property type="match status" value="1"/>
</dbReference>
<evidence type="ECO:0000259" key="11">
    <source>
        <dbReference type="Pfam" id="PF01087"/>
    </source>
</evidence>
<organism evidence="13 14">
    <name type="scientific">Virgibacillus oceani</name>
    <dbReference type="NCBI Taxonomy" id="1479511"/>
    <lineage>
        <taxon>Bacteria</taxon>
        <taxon>Bacillati</taxon>
        <taxon>Bacillota</taxon>
        <taxon>Bacilli</taxon>
        <taxon>Bacillales</taxon>
        <taxon>Bacillaceae</taxon>
        <taxon>Virgibacillus</taxon>
    </lineage>
</organism>
<evidence type="ECO:0000313" key="13">
    <source>
        <dbReference type="EMBL" id="GGG72695.1"/>
    </source>
</evidence>
<evidence type="ECO:0000256" key="9">
    <source>
        <dbReference type="ARBA" id="ARBA00023277"/>
    </source>
</evidence>
<protein>
    <recommendedName>
        <fullName evidence="10">Galactose-1-phosphate uridylyltransferase</fullName>
        <shortName evidence="10">Gal-1-P uridylyltransferase</shortName>
        <ecNumber evidence="10">2.7.7.12</ecNumber>
    </recommendedName>
    <alternativeName>
        <fullName evidence="10">UDP-glucose--hexose-1-phosphate uridylyltransferase</fullName>
    </alternativeName>
</protein>
<dbReference type="GO" id="GO:0006012">
    <property type="term" value="P:galactose metabolic process"/>
    <property type="evidence" value="ECO:0007669"/>
    <property type="project" value="UniProtKB-UniRule"/>
</dbReference>
<reference evidence="13" key="2">
    <citation type="submission" date="2020-09" db="EMBL/GenBank/DDBJ databases">
        <authorList>
            <person name="Sun Q."/>
            <person name="Zhou Y."/>
        </authorList>
    </citation>
    <scope>NUCLEOTIDE SEQUENCE</scope>
    <source>
        <strain evidence="13">CGMCC 1.12754</strain>
    </source>
</reference>
<keyword evidence="6 10" id="KW-0808">Transferase</keyword>
<dbReference type="EMBL" id="BMFR01000005">
    <property type="protein sequence ID" value="GGG72695.1"/>
    <property type="molecule type" value="Genomic_DNA"/>
</dbReference>
<keyword evidence="7 10" id="KW-0548">Nucleotidyltransferase</keyword>